<accession>A0A5J4T383</accession>
<dbReference type="InterPro" id="IPR029058">
    <property type="entry name" value="AB_hydrolase_fold"/>
</dbReference>
<dbReference type="GO" id="GO:0016787">
    <property type="term" value="F:hydrolase activity"/>
    <property type="evidence" value="ECO:0007669"/>
    <property type="project" value="InterPro"/>
</dbReference>
<dbReference type="PANTHER" id="PTHR43037:SF1">
    <property type="entry name" value="BLL1128 PROTEIN"/>
    <property type="match status" value="1"/>
</dbReference>
<dbReference type="PANTHER" id="PTHR43037">
    <property type="entry name" value="UNNAMED PRODUCT-RELATED"/>
    <property type="match status" value="1"/>
</dbReference>
<name>A0A5J4T383_9ZZZZ</name>
<protein>
    <recommendedName>
        <fullName evidence="2">Phospholipase/carboxylesterase/thioesterase domain-containing protein</fullName>
    </recommendedName>
</protein>
<dbReference type="InterPro" id="IPR050955">
    <property type="entry name" value="Plant_Biomass_Hydrol_Est"/>
</dbReference>
<dbReference type="EMBL" id="SNRY01000003">
    <property type="protein sequence ID" value="KAA6352382.1"/>
    <property type="molecule type" value="Genomic_DNA"/>
</dbReference>
<dbReference type="AlphaFoldDB" id="A0A5J4T383"/>
<dbReference type="SUPFAM" id="SSF53474">
    <property type="entry name" value="alpha/beta-Hydrolases"/>
    <property type="match status" value="1"/>
</dbReference>
<gene>
    <name evidence="3" type="ORF">EZS27_000332</name>
</gene>
<organism evidence="3">
    <name type="scientific">termite gut metagenome</name>
    <dbReference type="NCBI Taxonomy" id="433724"/>
    <lineage>
        <taxon>unclassified sequences</taxon>
        <taxon>metagenomes</taxon>
        <taxon>organismal metagenomes</taxon>
    </lineage>
</organism>
<dbReference type="Gene3D" id="3.40.50.1820">
    <property type="entry name" value="alpha/beta hydrolase"/>
    <property type="match status" value="1"/>
</dbReference>
<reference evidence="3" key="1">
    <citation type="submission" date="2019-03" db="EMBL/GenBank/DDBJ databases">
        <title>Single cell metagenomics reveals metabolic interactions within the superorganism composed of flagellate Streblomastix strix and complex community of Bacteroidetes bacteria on its surface.</title>
        <authorList>
            <person name="Treitli S.C."/>
            <person name="Kolisko M."/>
            <person name="Husnik F."/>
            <person name="Keeling P."/>
            <person name="Hampl V."/>
        </authorList>
    </citation>
    <scope>NUCLEOTIDE SEQUENCE</scope>
    <source>
        <strain evidence="3">STM</strain>
    </source>
</reference>
<keyword evidence="1" id="KW-0732">Signal</keyword>
<comment type="caution">
    <text evidence="3">The sequence shown here is derived from an EMBL/GenBank/DDBJ whole genome shotgun (WGS) entry which is preliminary data.</text>
</comment>
<dbReference type="InterPro" id="IPR003140">
    <property type="entry name" value="PLipase/COase/thioEstase"/>
</dbReference>
<sequence>MKQKILAFIFIFFNTTICVFAQFENGLFMQNGFSLPYKISFPDNYDQTKQYPLIIFLHGAGERGNDNEKQLTHGKTFLLENTKSKYPAIVIAPQCPENNYWANVRSHTIKGERTFAFGINDEPTMSMKTLMYLIEDWLTSGKINLRQVYIGGLSMGGMGTLELLWRMPDTFAAAFPICGGGSIDKINKYAKTTSVWLFHGDNDGVVPPVNSTRLYDALTQSGCDVKYTEYENVGHNAWDYVFKETELFPWLFSHKQ</sequence>
<dbReference type="Pfam" id="PF02230">
    <property type="entry name" value="Abhydrolase_2"/>
    <property type="match status" value="1"/>
</dbReference>
<evidence type="ECO:0000313" key="3">
    <source>
        <dbReference type="EMBL" id="KAA6352382.1"/>
    </source>
</evidence>
<feature type="domain" description="Phospholipase/carboxylesterase/thioesterase" evidence="2">
    <location>
        <begin position="48"/>
        <end position="242"/>
    </location>
</feature>
<proteinExistence type="predicted"/>
<evidence type="ECO:0000256" key="1">
    <source>
        <dbReference type="ARBA" id="ARBA00022729"/>
    </source>
</evidence>
<evidence type="ECO:0000259" key="2">
    <source>
        <dbReference type="Pfam" id="PF02230"/>
    </source>
</evidence>